<dbReference type="CDD" id="cd20546">
    <property type="entry name" value="CYCLIN_SpCG1C_ScCTK2-like_rpt2"/>
    <property type="match status" value="1"/>
</dbReference>
<accession>A0A6H0Y301</accession>
<dbReference type="GO" id="GO:0016538">
    <property type="term" value="F:cyclin-dependent protein serine/threonine kinase regulator activity"/>
    <property type="evidence" value="ECO:0007669"/>
    <property type="project" value="InterPro"/>
</dbReference>
<dbReference type="InterPro" id="IPR006671">
    <property type="entry name" value="Cyclin_N"/>
</dbReference>
<proteinExistence type="predicted"/>
<protein>
    <recommendedName>
        <fullName evidence="1">RNA polymerase II holoenzyme cyclin-like subunit</fullName>
    </recommendedName>
</protein>
<dbReference type="Pfam" id="PF00134">
    <property type="entry name" value="Cyclin_N"/>
    <property type="match status" value="1"/>
</dbReference>
<evidence type="ECO:0000313" key="5">
    <source>
        <dbReference type="Proteomes" id="UP000503462"/>
    </source>
</evidence>
<dbReference type="SUPFAM" id="SSF47954">
    <property type="entry name" value="Cyclin-like"/>
    <property type="match status" value="2"/>
</dbReference>
<feature type="region of interest" description="Disordered" evidence="2">
    <location>
        <begin position="377"/>
        <end position="462"/>
    </location>
</feature>
<evidence type="ECO:0000259" key="3">
    <source>
        <dbReference type="Pfam" id="PF00134"/>
    </source>
</evidence>
<organism evidence="4 5">
    <name type="scientific">Peltaster fructicola</name>
    <dbReference type="NCBI Taxonomy" id="286661"/>
    <lineage>
        <taxon>Eukaryota</taxon>
        <taxon>Fungi</taxon>
        <taxon>Dikarya</taxon>
        <taxon>Ascomycota</taxon>
        <taxon>Pezizomycotina</taxon>
        <taxon>Dothideomycetes</taxon>
        <taxon>Dothideomycetes incertae sedis</taxon>
        <taxon>Peltaster</taxon>
    </lineage>
</organism>
<gene>
    <name evidence="4" type="ORF">AMS68_006537</name>
</gene>
<keyword evidence="5" id="KW-1185">Reference proteome</keyword>
<dbReference type="Gene3D" id="1.10.472.10">
    <property type="entry name" value="Cyclin-like"/>
    <property type="match status" value="2"/>
</dbReference>
<feature type="compositionally biased region" description="Basic and acidic residues" evidence="2">
    <location>
        <begin position="396"/>
        <end position="447"/>
    </location>
</feature>
<feature type="domain" description="Cyclin N-terminal" evidence="3">
    <location>
        <begin position="55"/>
        <end position="169"/>
    </location>
</feature>
<evidence type="ECO:0000313" key="4">
    <source>
        <dbReference type="EMBL" id="QIX01020.1"/>
    </source>
</evidence>
<name>A0A6H0Y301_9PEZI</name>
<sequence length="462" mass="52610">MGAQKLPGDGGGFFIGPHPGVVALPMRFMSQEKIDTLLYSRCTDEQERSLVEAKEDSLRLKGIAWIDQVRRAMQMPIHTYTTACTYYHKLRLVHRDAYFYSDAAAASLLVACKAEETKKYSRDILAAVHNLKASGPHEQIMADDPMFEGHSRAIIELERLVLETIKFNFRDRNPHDLLIKLARKLGPDQALCRKAFTILTELYRTFAPLKHTAITLCYASLELAAHLLSDEEAAEKVKNFKLVEGTPSRAEVMEVLLDALDHYARHTTLSVLGPRYPLDKFVQIRLAYNRECETNAIPRYVKLIAMSETQVQNGHPTPVSPADHPAPQDLNELLMGDAKFNKVVDKTGTLRFAMNPDDALAETDAITKYLKDEYEEIEEEVEIQEPPRQPAARRGHSQERRGNERRNFSHRGGDRGRGRGQSDRGRHGDHRRRDYDDRYERRFDSGKRGGGGNQRYNDGPRR</sequence>
<dbReference type="Proteomes" id="UP000503462">
    <property type="component" value="Chromosome 4"/>
</dbReference>
<dbReference type="InterPro" id="IPR043198">
    <property type="entry name" value="Cyclin/Ssn8"/>
</dbReference>
<evidence type="ECO:0000256" key="2">
    <source>
        <dbReference type="SAM" id="MobiDB-lite"/>
    </source>
</evidence>
<dbReference type="EMBL" id="CP051142">
    <property type="protein sequence ID" value="QIX01020.1"/>
    <property type="molecule type" value="Genomic_DNA"/>
</dbReference>
<dbReference type="InterPro" id="IPR036915">
    <property type="entry name" value="Cyclin-like_sf"/>
</dbReference>
<dbReference type="AlphaFoldDB" id="A0A6H0Y301"/>
<dbReference type="GO" id="GO:0006357">
    <property type="term" value="P:regulation of transcription by RNA polymerase II"/>
    <property type="evidence" value="ECO:0007669"/>
    <property type="project" value="InterPro"/>
</dbReference>
<evidence type="ECO:0000256" key="1">
    <source>
        <dbReference type="ARBA" id="ARBA00014912"/>
    </source>
</evidence>
<dbReference type="PANTHER" id="PTHR10026">
    <property type="entry name" value="CYCLIN"/>
    <property type="match status" value="1"/>
</dbReference>
<dbReference type="OrthoDB" id="4951845at2759"/>
<reference evidence="4 5" key="1">
    <citation type="journal article" date="2016" name="Sci. Rep.">
        <title>Peltaster fructicola genome reveals evolution from an invasive phytopathogen to an ectophytic parasite.</title>
        <authorList>
            <person name="Xu C."/>
            <person name="Chen H."/>
            <person name="Gleason M.L."/>
            <person name="Xu J.R."/>
            <person name="Liu H."/>
            <person name="Zhang R."/>
            <person name="Sun G."/>
        </authorList>
    </citation>
    <scope>NUCLEOTIDE SEQUENCE [LARGE SCALE GENOMIC DNA]</scope>
    <source>
        <strain evidence="4 5">LNHT1506</strain>
    </source>
</reference>